<feature type="domain" description="Type I cytokine receptor cytokine-binding" evidence="8">
    <location>
        <begin position="1"/>
        <end position="84"/>
    </location>
</feature>
<dbReference type="Pfam" id="PF09240">
    <property type="entry name" value="IL6Ra-bind"/>
    <property type="match status" value="1"/>
</dbReference>
<dbReference type="SUPFAM" id="SSF49265">
    <property type="entry name" value="Fibronectin type III"/>
    <property type="match status" value="2"/>
</dbReference>
<dbReference type="OrthoDB" id="9835959at2759"/>
<dbReference type="InterPro" id="IPR015321">
    <property type="entry name" value="TypeI_recpt_CBD"/>
</dbReference>
<organism evidence="9 10">
    <name type="scientific">Crypturellus soui</name>
    <dbReference type="NCBI Taxonomy" id="458187"/>
    <lineage>
        <taxon>Eukaryota</taxon>
        <taxon>Metazoa</taxon>
        <taxon>Chordata</taxon>
        <taxon>Craniata</taxon>
        <taxon>Vertebrata</taxon>
        <taxon>Euteleostomi</taxon>
        <taxon>Archelosauria</taxon>
        <taxon>Archosauria</taxon>
        <taxon>Dinosauria</taxon>
        <taxon>Saurischia</taxon>
        <taxon>Theropoda</taxon>
        <taxon>Coelurosauria</taxon>
        <taxon>Aves</taxon>
        <taxon>Palaeognathae</taxon>
        <taxon>Tinamiformes</taxon>
        <taxon>Tinamidae</taxon>
        <taxon>Crypturellus</taxon>
    </lineage>
</organism>
<keyword evidence="6" id="KW-0675">Receptor</keyword>
<evidence type="ECO:0000256" key="1">
    <source>
        <dbReference type="ARBA" id="ARBA00004479"/>
    </source>
</evidence>
<sequence length="218" mass="25535">MNCTWSAGRDAPGDTQYFLYWQNSGEEEEKQCELYVKDENGRHIGCEFQNVTVKDDTITYFIVNGSSKDSLIQFYDEYIKLYNIEKFMPPLNITANCDGNQKGCLIHWQQPKISRSGKDDCFKYEVVIKNKVRGFFLSIFNINIPLPRHICNRHLSLLHYLFQNFNSKKRYRVKVRAAGSDFCLVNTGWGEWSAPLDFGENENQFFGLVFRTYFLFTS</sequence>
<evidence type="ECO:0000256" key="3">
    <source>
        <dbReference type="ARBA" id="ARBA00022729"/>
    </source>
</evidence>
<proteinExistence type="predicted"/>
<evidence type="ECO:0000256" key="4">
    <source>
        <dbReference type="ARBA" id="ARBA00022989"/>
    </source>
</evidence>
<reference evidence="9 10" key="1">
    <citation type="submission" date="2019-09" db="EMBL/GenBank/DDBJ databases">
        <title>Bird 10,000 Genomes (B10K) Project - Family phase.</title>
        <authorList>
            <person name="Zhang G."/>
        </authorList>
    </citation>
    <scope>NUCLEOTIDE SEQUENCE [LARGE SCALE GENOMIC DNA]</scope>
    <source>
        <strain evidence="9">B10K-MSB-42743</strain>
        <tissue evidence="9">Heart</tissue>
    </source>
</reference>
<dbReference type="GO" id="GO:0004896">
    <property type="term" value="F:cytokine receptor activity"/>
    <property type="evidence" value="ECO:0007669"/>
    <property type="project" value="InterPro"/>
</dbReference>
<protein>
    <submittedName>
        <fullName evidence="9">CSF2R factor</fullName>
    </submittedName>
</protein>
<keyword evidence="4" id="KW-1133">Transmembrane helix</keyword>
<evidence type="ECO:0000313" key="10">
    <source>
        <dbReference type="Proteomes" id="UP000545332"/>
    </source>
</evidence>
<dbReference type="AlphaFoldDB" id="A0A7K4KJ55"/>
<dbReference type="EMBL" id="VWPX01012604">
    <property type="protein sequence ID" value="NWI16221.1"/>
    <property type="molecule type" value="Genomic_DNA"/>
</dbReference>
<dbReference type="InterPro" id="IPR013783">
    <property type="entry name" value="Ig-like_fold"/>
</dbReference>
<keyword evidence="10" id="KW-1185">Reference proteome</keyword>
<feature type="non-terminal residue" evidence="9">
    <location>
        <position position="218"/>
    </location>
</feature>
<dbReference type="GO" id="GO:0009897">
    <property type="term" value="C:external side of plasma membrane"/>
    <property type="evidence" value="ECO:0007669"/>
    <property type="project" value="TreeGrafter"/>
</dbReference>
<evidence type="ECO:0000256" key="2">
    <source>
        <dbReference type="ARBA" id="ARBA00022692"/>
    </source>
</evidence>
<accession>A0A7K4KJ55</accession>
<dbReference type="PROSITE" id="PS01356">
    <property type="entry name" value="HEMATOPO_REC_S_F2"/>
    <property type="match status" value="1"/>
</dbReference>
<comment type="subcellular location">
    <subcellularLocation>
        <location evidence="1">Membrane</location>
        <topology evidence="1">Single-pass type I membrane protein</topology>
    </subcellularLocation>
</comment>
<keyword evidence="5" id="KW-0472">Membrane</keyword>
<comment type="caution">
    <text evidence="9">The sequence shown here is derived from an EMBL/GenBank/DDBJ whole genome shotgun (WGS) entry which is preliminary data.</text>
</comment>
<evidence type="ECO:0000256" key="5">
    <source>
        <dbReference type="ARBA" id="ARBA00023136"/>
    </source>
</evidence>
<feature type="non-terminal residue" evidence="9">
    <location>
        <position position="1"/>
    </location>
</feature>
<evidence type="ECO:0000256" key="6">
    <source>
        <dbReference type="ARBA" id="ARBA00023170"/>
    </source>
</evidence>
<dbReference type="PANTHER" id="PTHR23037:SF46">
    <property type="entry name" value="INTERLEUKIN 5 RECEPTOR SUBUNIT ALPHA"/>
    <property type="match status" value="1"/>
</dbReference>
<dbReference type="Gene3D" id="2.60.40.10">
    <property type="entry name" value="Immunoglobulins"/>
    <property type="match status" value="2"/>
</dbReference>
<name>A0A7K4KJ55_9AVES</name>
<dbReference type="PANTHER" id="PTHR23037">
    <property type="entry name" value="CYTOKINE RECEPTOR"/>
    <property type="match status" value="1"/>
</dbReference>
<evidence type="ECO:0000256" key="7">
    <source>
        <dbReference type="ARBA" id="ARBA00023180"/>
    </source>
</evidence>
<evidence type="ECO:0000313" key="9">
    <source>
        <dbReference type="EMBL" id="NWI16221.1"/>
    </source>
</evidence>
<evidence type="ECO:0000259" key="8">
    <source>
        <dbReference type="Pfam" id="PF09240"/>
    </source>
</evidence>
<keyword evidence="7" id="KW-0325">Glycoprotein</keyword>
<dbReference type="Proteomes" id="UP000545332">
    <property type="component" value="Unassembled WGS sequence"/>
</dbReference>
<keyword evidence="2" id="KW-0812">Transmembrane</keyword>
<keyword evidence="3" id="KW-0732">Signal</keyword>
<dbReference type="InterPro" id="IPR036116">
    <property type="entry name" value="FN3_sf"/>
</dbReference>
<gene>
    <name evidence="9" type="primary">Csf2ra_1</name>
    <name evidence="9" type="ORF">CRYSOU_R00245</name>
</gene>
<dbReference type="InterPro" id="IPR003532">
    <property type="entry name" value="Short_hematopoietin_rcpt_2_CS"/>
</dbReference>